<name>A0A2H0N7N7_9BACT</name>
<dbReference type="EMBL" id="PCWO01000029">
    <property type="protein sequence ID" value="PIR04904.1"/>
    <property type="molecule type" value="Genomic_DNA"/>
</dbReference>
<comment type="similarity">
    <text evidence="3">Belongs to the glycosyltransferase 2 family.</text>
</comment>
<protein>
    <recommendedName>
        <fullName evidence="4">dolichyl-phosphate beta-glucosyltransferase</fullName>
        <ecNumber evidence="4">2.4.1.117</ecNumber>
    </recommendedName>
</protein>
<keyword evidence="8" id="KW-0256">Endoplasmic reticulum</keyword>
<feature type="domain" description="Glycosyltransferase 2-like" evidence="13">
    <location>
        <begin position="66"/>
        <end position="235"/>
    </location>
</feature>
<dbReference type="InterPro" id="IPR035518">
    <property type="entry name" value="DPG_synthase"/>
</dbReference>
<dbReference type="InterPro" id="IPR029044">
    <property type="entry name" value="Nucleotide-diphossugar_trans"/>
</dbReference>
<comment type="pathway">
    <text evidence="2">Protein modification; protein glycosylation.</text>
</comment>
<evidence type="ECO:0000256" key="12">
    <source>
        <dbReference type="ARBA" id="ARBA00045097"/>
    </source>
</evidence>
<evidence type="ECO:0000256" key="9">
    <source>
        <dbReference type="ARBA" id="ARBA00022968"/>
    </source>
</evidence>
<keyword evidence="10" id="KW-1133">Transmembrane helix</keyword>
<keyword evidence="9" id="KW-0735">Signal-anchor</keyword>
<dbReference type="Pfam" id="PF00535">
    <property type="entry name" value="Glycos_transf_2"/>
    <property type="match status" value="1"/>
</dbReference>
<comment type="caution">
    <text evidence="14">The sequence shown here is derived from an EMBL/GenBank/DDBJ whole genome shotgun (WGS) entry which is preliminary data.</text>
</comment>
<proteinExistence type="inferred from homology"/>
<evidence type="ECO:0000256" key="4">
    <source>
        <dbReference type="ARBA" id="ARBA00012583"/>
    </source>
</evidence>
<dbReference type="SUPFAM" id="SSF53448">
    <property type="entry name" value="Nucleotide-diphospho-sugar transferases"/>
    <property type="match status" value="1"/>
</dbReference>
<dbReference type="InterPro" id="IPR001173">
    <property type="entry name" value="Glyco_trans_2-like"/>
</dbReference>
<dbReference type="Gene3D" id="3.90.550.10">
    <property type="entry name" value="Spore Coat Polysaccharide Biosynthesis Protein SpsA, Chain A"/>
    <property type="match status" value="1"/>
</dbReference>
<dbReference type="GO" id="GO:0004581">
    <property type="term" value="F:dolichyl-phosphate beta-glucosyltransferase activity"/>
    <property type="evidence" value="ECO:0007669"/>
    <property type="project" value="UniProtKB-EC"/>
</dbReference>
<keyword evidence="6" id="KW-0808">Transferase</keyword>
<reference evidence="14 15" key="1">
    <citation type="submission" date="2017-09" db="EMBL/GenBank/DDBJ databases">
        <title>Depth-based differentiation of microbial function through sediment-hosted aquifers and enrichment of novel symbionts in the deep terrestrial subsurface.</title>
        <authorList>
            <person name="Probst A.J."/>
            <person name="Ladd B."/>
            <person name="Jarett J.K."/>
            <person name="Geller-Mcgrath D.E."/>
            <person name="Sieber C.M."/>
            <person name="Emerson J.B."/>
            <person name="Anantharaman K."/>
            <person name="Thomas B.C."/>
            <person name="Malmstrom R."/>
            <person name="Stieglmeier M."/>
            <person name="Klingl A."/>
            <person name="Woyke T."/>
            <person name="Ryan C.M."/>
            <person name="Banfield J.F."/>
        </authorList>
    </citation>
    <scope>NUCLEOTIDE SEQUENCE [LARGE SCALE GENOMIC DNA]</scope>
    <source>
        <strain evidence="14">CG11_big_fil_rev_8_21_14_0_20_35_14</strain>
    </source>
</reference>
<keyword evidence="11" id="KW-0472">Membrane</keyword>
<dbReference type="AlphaFoldDB" id="A0A2H0N7N7"/>
<evidence type="ECO:0000259" key="13">
    <source>
        <dbReference type="Pfam" id="PF00535"/>
    </source>
</evidence>
<dbReference type="GO" id="GO:0006487">
    <property type="term" value="P:protein N-linked glycosylation"/>
    <property type="evidence" value="ECO:0007669"/>
    <property type="project" value="TreeGrafter"/>
</dbReference>
<evidence type="ECO:0000256" key="7">
    <source>
        <dbReference type="ARBA" id="ARBA00022692"/>
    </source>
</evidence>
<dbReference type="Proteomes" id="UP000229893">
    <property type="component" value="Unassembled WGS sequence"/>
</dbReference>
<evidence type="ECO:0000256" key="8">
    <source>
        <dbReference type="ARBA" id="ARBA00022824"/>
    </source>
</evidence>
<gene>
    <name evidence="14" type="ORF">COV57_01880</name>
</gene>
<evidence type="ECO:0000256" key="2">
    <source>
        <dbReference type="ARBA" id="ARBA00004922"/>
    </source>
</evidence>
<accession>A0A2H0N7N7</accession>
<evidence type="ECO:0000313" key="14">
    <source>
        <dbReference type="EMBL" id="PIR04904.1"/>
    </source>
</evidence>
<dbReference type="EC" id="2.4.1.117" evidence="4"/>
<dbReference type="PANTHER" id="PTHR10859">
    <property type="entry name" value="GLYCOSYL TRANSFERASE"/>
    <property type="match status" value="1"/>
</dbReference>
<evidence type="ECO:0000256" key="3">
    <source>
        <dbReference type="ARBA" id="ARBA00006739"/>
    </source>
</evidence>
<evidence type="ECO:0000313" key="15">
    <source>
        <dbReference type="Proteomes" id="UP000229893"/>
    </source>
</evidence>
<dbReference type="CDD" id="cd04188">
    <property type="entry name" value="DPG_synthase"/>
    <property type="match status" value="1"/>
</dbReference>
<comment type="catalytic activity">
    <reaction evidence="12">
        <text>a di-trans,poly-cis-dolichyl phosphate + UDP-alpha-D-glucose = a di-trans,poly-cis-dolichyl beta-D-glucosyl phosphate + UDP</text>
        <dbReference type="Rhea" id="RHEA:15401"/>
        <dbReference type="Rhea" id="RHEA-COMP:19498"/>
        <dbReference type="Rhea" id="RHEA-COMP:19502"/>
        <dbReference type="ChEBI" id="CHEBI:57525"/>
        <dbReference type="ChEBI" id="CHEBI:57683"/>
        <dbReference type="ChEBI" id="CHEBI:58223"/>
        <dbReference type="ChEBI" id="CHEBI:58885"/>
        <dbReference type="EC" id="2.4.1.117"/>
    </reaction>
    <physiologicalReaction direction="left-to-right" evidence="12">
        <dbReference type="Rhea" id="RHEA:15402"/>
    </physiologicalReaction>
</comment>
<dbReference type="PANTHER" id="PTHR10859:SF91">
    <property type="entry name" value="DOLICHYL-PHOSPHATE BETA-GLUCOSYLTRANSFERASE"/>
    <property type="match status" value="1"/>
</dbReference>
<comment type="subcellular location">
    <subcellularLocation>
        <location evidence="1">Endoplasmic reticulum membrane</location>
        <topology evidence="1">Single-pass membrane protein</topology>
    </subcellularLocation>
</comment>
<evidence type="ECO:0000256" key="6">
    <source>
        <dbReference type="ARBA" id="ARBA00022679"/>
    </source>
</evidence>
<organism evidence="14 15">
    <name type="scientific">Candidatus Liptonbacteria bacterium CG11_big_fil_rev_8_21_14_0_20_35_14</name>
    <dbReference type="NCBI Taxonomy" id="1974634"/>
    <lineage>
        <taxon>Bacteria</taxon>
        <taxon>Candidatus Liptoniibacteriota</taxon>
    </lineage>
</organism>
<keyword evidence="7" id="KW-0812">Transmembrane</keyword>
<evidence type="ECO:0000256" key="11">
    <source>
        <dbReference type="ARBA" id="ARBA00023136"/>
    </source>
</evidence>
<evidence type="ECO:0000256" key="5">
    <source>
        <dbReference type="ARBA" id="ARBA00022676"/>
    </source>
</evidence>
<sequence>MVATKKEILPKKGGTKNKTTAKKNIVKKVIPKKTSSRLKKIIKSEINKEELVVKDYKSWGSGPYLSVIIPAFNEAKRIPLTLIDVDRILKDMDFDYEIVVVDDGSSDNTVLVVKKFADVIPYLRVIENLENHGKGYVVRQGMIEAKGEIRLFMDADNSTTVDQFLLMKNYFDKGASVVIGSRALKESELSPPQAWYKQIAGKMGNLFIQIVALPGIWDTQCGFKAFNRRAAMDIFERAEINRWAFDVEALLLAKKLGYEIEMIPVYWVNDIYSHVKLSSYIQVLFETVKIALRLRKGVKDSLG</sequence>
<keyword evidence="5" id="KW-0328">Glycosyltransferase</keyword>
<evidence type="ECO:0000256" key="10">
    <source>
        <dbReference type="ARBA" id="ARBA00022989"/>
    </source>
</evidence>
<evidence type="ECO:0000256" key="1">
    <source>
        <dbReference type="ARBA" id="ARBA00004389"/>
    </source>
</evidence>